<dbReference type="SMART" id="SM00342">
    <property type="entry name" value="HTH_ARAC"/>
    <property type="match status" value="1"/>
</dbReference>
<dbReference type="SUPFAM" id="SSF46689">
    <property type="entry name" value="Homeodomain-like"/>
    <property type="match status" value="1"/>
</dbReference>
<dbReference type="Pfam" id="PF12833">
    <property type="entry name" value="HTH_18"/>
    <property type="match status" value="1"/>
</dbReference>
<dbReference type="GO" id="GO:0005829">
    <property type="term" value="C:cytosol"/>
    <property type="evidence" value="ECO:0007669"/>
    <property type="project" value="TreeGrafter"/>
</dbReference>
<keyword evidence="2" id="KW-0238">DNA-binding</keyword>
<dbReference type="InterPro" id="IPR018062">
    <property type="entry name" value="HTH_AraC-typ_CS"/>
</dbReference>
<dbReference type="EMBL" id="JAAVXB010000009">
    <property type="protein sequence ID" value="NKF23751.1"/>
    <property type="molecule type" value="Genomic_DNA"/>
</dbReference>
<sequence length="349" mass="38719">MAENVYVSASLAELLRQYLDDEKLDIGGLRERLGTLAAQPRMAAETWWALLQQIADARPRPVTGLWIGRSARPHHVGVLGYLAMSCETLGQALLRFQRFQPLLHNLTPTLAQRRGDEFRLSWDASYARSTRLSDEVLVSALLTLARQLSGRGDLRLRAVEFPGEAPADLTPYTDFLQCAVHFGSHSLVVHLDAATLALPIDTRDPHLRALLDQQAEALLQTLPRVDALVGQLQQAIVQALQDGEPTLEQLARRMGQSSRTLYRQLQARGLTYKSMLADTRLALAQRYLADPKLSLPEIALLLGYSEQSAFTRAFKSWCGDTPLRYRRAGAALTPASPRDPAARKSLRPG</sequence>
<evidence type="ECO:0000256" key="2">
    <source>
        <dbReference type="ARBA" id="ARBA00023125"/>
    </source>
</evidence>
<protein>
    <submittedName>
        <fullName evidence="6">AraC family transcriptional regulator</fullName>
    </submittedName>
</protein>
<comment type="caution">
    <text evidence="6">The sequence shown here is derived from an EMBL/GenBank/DDBJ whole genome shotgun (WGS) entry which is preliminary data.</text>
</comment>
<dbReference type="PROSITE" id="PS00041">
    <property type="entry name" value="HTH_ARAC_FAMILY_1"/>
    <property type="match status" value="1"/>
</dbReference>
<dbReference type="GO" id="GO:0000976">
    <property type="term" value="F:transcription cis-regulatory region binding"/>
    <property type="evidence" value="ECO:0007669"/>
    <property type="project" value="TreeGrafter"/>
</dbReference>
<evidence type="ECO:0000259" key="5">
    <source>
        <dbReference type="PROSITE" id="PS01124"/>
    </source>
</evidence>
<dbReference type="InterPro" id="IPR020449">
    <property type="entry name" value="Tscrpt_reg_AraC-type_HTH"/>
</dbReference>
<dbReference type="AlphaFoldDB" id="A0A970BAU9"/>
<dbReference type="PANTHER" id="PTHR47894:SF1">
    <property type="entry name" value="HTH-TYPE TRANSCRIPTIONAL REGULATOR VQSM"/>
    <property type="match status" value="1"/>
</dbReference>
<dbReference type="Gene3D" id="1.10.10.60">
    <property type="entry name" value="Homeodomain-like"/>
    <property type="match status" value="1"/>
</dbReference>
<feature type="domain" description="HTH araC/xylS-type" evidence="5">
    <location>
        <begin position="230"/>
        <end position="328"/>
    </location>
</feature>
<dbReference type="GO" id="GO:0003700">
    <property type="term" value="F:DNA-binding transcription factor activity"/>
    <property type="evidence" value="ECO:0007669"/>
    <property type="project" value="InterPro"/>
</dbReference>
<dbReference type="InterPro" id="IPR032687">
    <property type="entry name" value="AraC-type_N"/>
</dbReference>
<name>A0A970BAU9_9GAMM</name>
<evidence type="ECO:0000313" key="7">
    <source>
        <dbReference type="Proteomes" id="UP000653472"/>
    </source>
</evidence>
<feature type="region of interest" description="Disordered" evidence="4">
    <location>
        <begin position="329"/>
        <end position="349"/>
    </location>
</feature>
<dbReference type="InterPro" id="IPR018060">
    <property type="entry name" value="HTH_AraC"/>
</dbReference>
<dbReference type="Proteomes" id="UP000653472">
    <property type="component" value="Unassembled WGS sequence"/>
</dbReference>
<dbReference type="PANTHER" id="PTHR47894">
    <property type="entry name" value="HTH-TYPE TRANSCRIPTIONAL REGULATOR GADX"/>
    <property type="match status" value="1"/>
</dbReference>
<evidence type="ECO:0000256" key="1">
    <source>
        <dbReference type="ARBA" id="ARBA00023015"/>
    </source>
</evidence>
<organism evidence="6 7">
    <name type="scientific">Solimonas marina</name>
    <dbReference type="NCBI Taxonomy" id="2714601"/>
    <lineage>
        <taxon>Bacteria</taxon>
        <taxon>Pseudomonadati</taxon>
        <taxon>Pseudomonadota</taxon>
        <taxon>Gammaproteobacteria</taxon>
        <taxon>Nevskiales</taxon>
        <taxon>Nevskiaceae</taxon>
        <taxon>Solimonas</taxon>
    </lineage>
</organism>
<dbReference type="PRINTS" id="PR00032">
    <property type="entry name" value="HTHARAC"/>
</dbReference>
<dbReference type="RefSeq" id="WP_168149069.1">
    <property type="nucleotide sequence ID" value="NZ_JAAVXB010000009.1"/>
</dbReference>
<dbReference type="InterPro" id="IPR009057">
    <property type="entry name" value="Homeodomain-like_sf"/>
</dbReference>
<dbReference type="Pfam" id="PF12625">
    <property type="entry name" value="Arabinose_bd"/>
    <property type="match status" value="1"/>
</dbReference>
<proteinExistence type="predicted"/>
<keyword evidence="3" id="KW-0804">Transcription</keyword>
<evidence type="ECO:0000256" key="4">
    <source>
        <dbReference type="SAM" id="MobiDB-lite"/>
    </source>
</evidence>
<evidence type="ECO:0000313" key="6">
    <source>
        <dbReference type="EMBL" id="NKF23751.1"/>
    </source>
</evidence>
<evidence type="ECO:0000256" key="3">
    <source>
        <dbReference type="ARBA" id="ARBA00023163"/>
    </source>
</evidence>
<reference evidence="6" key="1">
    <citation type="submission" date="2020-03" db="EMBL/GenBank/DDBJ databases">
        <title>Solimonas marina sp. nov., isolated from deep seawater of the Pacific Ocean.</title>
        <authorList>
            <person name="Liu X."/>
            <person name="Lai Q."/>
            <person name="Sun F."/>
            <person name="Gai Y."/>
            <person name="Li G."/>
            <person name="Shao Z."/>
        </authorList>
    </citation>
    <scope>NUCLEOTIDE SEQUENCE</scope>
    <source>
        <strain evidence="6">C16B3</strain>
    </source>
</reference>
<dbReference type="PROSITE" id="PS01124">
    <property type="entry name" value="HTH_ARAC_FAMILY_2"/>
    <property type="match status" value="1"/>
</dbReference>
<accession>A0A970BAU9</accession>
<gene>
    <name evidence="6" type="ORF">G7Y82_15645</name>
</gene>
<keyword evidence="7" id="KW-1185">Reference proteome</keyword>
<keyword evidence="1" id="KW-0805">Transcription regulation</keyword>